<evidence type="ECO:0000313" key="3">
    <source>
        <dbReference type="Proteomes" id="UP000596929"/>
    </source>
</evidence>
<gene>
    <name evidence="2" type="ORF">H8S20_08125</name>
</gene>
<evidence type="ECO:0000313" key="2">
    <source>
        <dbReference type="EMBL" id="MBC5628855.1"/>
    </source>
</evidence>
<dbReference type="InterPro" id="IPR007760">
    <property type="entry name" value="Mn_catalase"/>
</dbReference>
<dbReference type="Pfam" id="PF05067">
    <property type="entry name" value="Mn_catalase"/>
    <property type="match status" value="1"/>
</dbReference>
<keyword evidence="3" id="KW-1185">Reference proteome</keyword>
<dbReference type="InterPro" id="IPR039377">
    <property type="entry name" value="Mn_catalase_dom"/>
</dbReference>
<comment type="similarity">
    <text evidence="1">Belongs to the manganese catalase family.</text>
</comment>
<sequence>MWYYIKTLEYPINLKSKDLKMAKFLMSQYGGPDGELSAALRYQNQRYTMPTGKSKALLTDIATEEMAHVEMIATMIYQLMSNATKEELVEADLGGHYTDHGRALYYTDAQGNPWTATYIQAKGDVVADLHEDMAAEQKARATYEWLINLTDDQDIKEVLRFLRQREVVHFQRFGEALMDVQDTCNKTYDKAYYEDGLYIPNKDTVYYNDSSIIKPN</sequence>
<evidence type="ECO:0000256" key="1">
    <source>
        <dbReference type="ARBA" id="ARBA00007644"/>
    </source>
</evidence>
<dbReference type="InterPro" id="IPR012347">
    <property type="entry name" value="Ferritin-like"/>
</dbReference>
<organism evidence="2 3">
    <name type="scientific">Clostridium hominis</name>
    <dbReference type="NCBI Taxonomy" id="2763036"/>
    <lineage>
        <taxon>Bacteria</taxon>
        <taxon>Bacillati</taxon>
        <taxon>Bacillota</taxon>
        <taxon>Clostridia</taxon>
        <taxon>Eubacteriales</taxon>
        <taxon>Clostridiaceae</taxon>
        <taxon>Clostridium</taxon>
    </lineage>
</organism>
<accession>A0ABR7DBU7</accession>
<dbReference type="Proteomes" id="UP000596929">
    <property type="component" value="Unassembled WGS sequence"/>
</dbReference>
<dbReference type="Gene3D" id="1.20.1260.10">
    <property type="match status" value="1"/>
</dbReference>
<protein>
    <submittedName>
        <fullName evidence="2">Manganese catalase family protein</fullName>
    </submittedName>
</protein>
<dbReference type="EMBL" id="JACOOO010000015">
    <property type="protein sequence ID" value="MBC5628855.1"/>
    <property type="molecule type" value="Genomic_DNA"/>
</dbReference>
<dbReference type="InterPro" id="IPR009078">
    <property type="entry name" value="Ferritin-like_SF"/>
</dbReference>
<dbReference type="SUPFAM" id="SSF47240">
    <property type="entry name" value="Ferritin-like"/>
    <property type="match status" value="1"/>
</dbReference>
<reference evidence="2 3" key="1">
    <citation type="submission" date="2020-08" db="EMBL/GenBank/DDBJ databases">
        <title>Genome public.</title>
        <authorList>
            <person name="Liu C."/>
            <person name="Sun Q."/>
        </authorList>
    </citation>
    <scope>NUCLEOTIDE SEQUENCE [LARGE SCALE GENOMIC DNA]</scope>
    <source>
        <strain evidence="2 3">NSJ-6</strain>
    </source>
</reference>
<proteinExistence type="inferred from homology"/>
<comment type="caution">
    <text evidence="2">The sequence shown here is derived from an EMBL/GenBank/DDBJ whole genome shotgun (WGS) entry which is preliminary data.</text>
</comment>
<dbReference type="CDD" id="cd01051">
    <property type="entry name" value="Mn_catalase"/>
    <property type="match status" value="1"/>
</dbReference>
<name>A0ABR7DBU7_9CLOT</name>